<dbReference type="AlphaFoldDB" id="A0A7S3Z1V9"/>
<keyword evidence="3" id="KW-0732">Signal</keyword>
<gene>
    <name evidence="4" type="ORF">LGLO00237_LOCUS20643</name>
</gene>
<organism evidence="4">
    <name type="scientific">Lotharella globosa</name>
    <dbReference type="NCBI Taxonomy" id="91324"/>
    <lineage>
        <taxon>Eukaryota</taxon>
        <taxon>Sar</taxon>
        <taxon>Rhizaria</taxon>
        <taxon>Cercozoa</taxon>
        <taxon>Chlorarachniophyceae</taxon>
        <taxon>Lotharella</taxon>
    </lineage>
</organism>
<reference evidence="4" key="1">
    <citation type="submission" date="2021-01" db="EMBL/GenBank/DDBJ databases">
        <authorList>
            <person name="Corre E."/>
            <person name="Pelletier E."/>
            <person name="Niang G."/>
            <person name="Scheremetjew M."/>
            <person name="Finn R."/>
            <person name="Kale V."/>
            <person name="Holt S."/>
            <person name="Cochrane G."/>
            <person name="Meng A."/>
            <person name="Brown T."/>
            <person name="Cohen L."/>
        </authorList>
    </citation>
    <scope>NUCLEOTIDE SEQUENCE</scope>
    <source>
        <strain evidence="4">CCCM811</strain>
    </source>
</reference>
<sequence>MPAAARRSRLVGAATLLVTLTLTGAAPNQPPRARVRVSAALKPASPQAPSPVAQRRPPRRPALALEKPRVPNRRLPSTRKISEGGVVSPARATSPALARRDAVEIRGVAVAAVSIGLAMTMMATIAMANAQGVPEGDGGLMALLSMTGQGNELFNFNPVCPASDGVFRLGQRTAVALAGDQNVDDYRPLINDVLIRVRTELCVLESFMRETALPFIQRKGVGWILPVHETSETYVAGVVFVIGANFILLGSTKILAILSIYHDILLGFPSRAFGGFLDFAARGGVARDADEKKLKKLLDKQFSEVKKAMERSDGSAKVSEISERYARKIEALQESQAQAKARMQEKGIGQAQQVAAGVSVPLRVYGQLSLGLKTVLEAFDTFCSRYLVATTVLYAIVKSVHFWVLPDFP</sequence>
<feature type="transmembrane region" description="Helical" evidence="2">
    <location>
        <begin position="234"/>
        <end position="261"/>
    </location>
</feature>
<accession>A0A7S3Z1V9</accession>
<keyword evidence="2" id="KW-0812">Transmembrane</keyword>
<evidence type="ECO:0000256" key="3">
    <source>
        <dbReference type="SAM" id="SignalP"/>
    </source>
</evidence>
<keyword evidence="2" id="KW-0472">Membrane</keyword>
<feature type="region of interest" description="Disordered" evidence="1">
    <location>
        <begin position="25"/>
        <end position="93"/>
    </location>
</feature>
<feature type="signal peptide" evidence="3">
    <location>
        <begin position="1"/>
        <end position="25"/>
    </location>
</feature>
<evidence type="ECO:0000256" key="2">
    <source>
        <dbReference type="SAM" id="Phobius"/>
    </source>
</evidence>
<evidence type="ECO:0000256" key="1">
    <source>
        <dbReference type="SAM" id="MobiDB-lite"/>
    </source>
</evidence>
<name>A0A7S3Z1V9_9EUKA</name>
<protein>
    <submittedName>
        <fullName evidence="4">Uncharacterized protein</fullName>
    </submittedName>
</protein>
<keyword evidence="2" id="KW-1133">Transmembrane helix</keyword>
<evidence type="ECO:0000313" key="4">
    <source>
        <dbReference type="EMBL" id="CAE0669016.1"/>
    </source>
</evidence>
<proteinExistence type="predicted"/>
<dbReference type="EMBL" id="HBIV01028880">
    <property type="protein sequence ID" value="CAE0669016.1"/>
    <property type="molecule type" value="Transcribed_RNA"/>
</dbReference>
<feature type="compositionally biased region" description="Low complexity" evidence="1">
    <location>
        <begin position="43"/>
        <end position="65"/>
    </location>
</feature>
<feature type="chain" id="PRO_5030605446" evidence="3">
    <location>
        <begin position="26"/>
        <end position="409"/>
    </location>
</feature>